<dbReference type="SUPFAM" id="SSF56436">
    <property type="entry name" value="C-type lectin-like"/>
    <property type="match status" value="1"/>
</dbReference>
<gene>
    <name evidence="3" type="ORF">LNV07_07565</name>
</gene>
<reference evidence="3 4" key="1">
    <citation type="submission" date="2021-11" db="EMBL/GenBank/DDBJ databases">
        <authorList>
            <person name="Liang Q."/>
            <person name="Mou H."/>
            <person name="Liu Z."/>
        </authorList>
    </citation>
    <scope>NUCLEOTIDE SEQUENCE [LARGE SCALE GENOMIC DNA]</scope>
    <source>
        <strain evidence="3 4">CHU3</strain>
    </source>
</reference>
<dbReference type="InterPro" id="IPR051043">
    <property type="entry name" value="Sulfatase_Mod_Factor_Kinase"/>
</dbReference>
<dbReference type="PANTHER" id="PTHR23150">
    <property type="entry name" value="SULFATASE MODIFYING FACTOR 1, 2"/>
    <property type="match status" value="1"/>
</dbReference>
<keyword evidence="1" id="KW-0732">Signal</keyword>
<dbReference type="InterPro" id="IPR005532">
    <property type="entry name" value="SUMF_dom"/>
</dbReference>
<proteinExistence type="predicted"/>
<feature type="signal peptide" evidence="1">
    <location>
        <begin position="1"/>
        <end position="23"/>
    </location>
</feature>
<protein>
    <submittedName>
        <fullName evidence="3">Formylglycine-generating enzyme family protein</fullName>
    </submittedName>
</protein>
<dbReference type="InterPro" id="IPR042095">
    <property type="entry name" value="SUMF_sf"/>
</dbReference>
<accession>A0ABT2YD38</accession>
<evidence type="ECO:0000313" key="3">
    <source>
        <dbReference type="EMBL" id="MCV2367952.1"/>
    </source>
</evidence>
<comment type="caution">
    <text evidence="3">The sequence shown here is derived from an EMBL/GenBank/DDBJ whole genome shotgun (WGS) entry which is preliminary data.</text>
</comment>
<keyword evidence="4" id="KW-1185">Reference proteome</keyword>
<dbReference type="Pfam" id="PF03781">
    <property type="entry name" value="FGE-sulfatase"/>
    <property type="match status" value="1"/>
</dbReference>
<dbReference type="EMBL" id="JAJIRN010000003">
    <property type="protein sequence ID" value="MCV2367952.1"/>
    <property type="molecule type" value="Genomic_DNA"/>
</dbReference>
<dbReference type="InterPro" id="IPR016187">
    <property type="entry name" value="CTDL_fold"/>
</dbReference>
<evidence type="ECO:0000256" key="1">
    <source>
        <dbReference type="SAM" id="SignalP"/>
    </source>
</evidence>
<dbReference type="PANTHER" id="PTHR23150:SF35">
    <property type="entry name" value="BLL6746 PROTEIN"/>
    <property type="match status" value="1"/>
</dbReference>
<name>A0ABT2YD38_9BURK</name>
<dbReference type="Proteomes" id="UP001209701">
    <property type="component" value="Unassembled WGS sequence"/>
</dbReference>
<organism evidence="3 4">
    <name type="scientific">Roseateles oligotrophus</name>
    <dbReference type="NCBI Taxonomy" id="1769250"/>
    <lineage>
        <taxon>Bacteria</taxon>
        <taxon>Pseudomonadati</taxon>
        <taxon>Pseudomonadota</taxon>
        <taxon>Betaproteobacteria</taxon>
        <taxon>Burkholderiales</taxon>
        <taxon>Sphaerotilaceae</taxon>
        <taxon>Roseateles</taxon>
    </lineage>
</organism>
<dbReference type="Gene3D" id="3.90.1580.10">
    <property type="entry name" value="paralog of FGE (formylglycine-generating enzyme)"/>
    <property type="match status" value="1"/>
</dbReference>
<dbReference type="RefSeq" id="WP_263570577.1">
    <property type="nucleotide sequence ID" value="NZ_JAJIRN010000003.1"/>
</dbReference>
<evidence type="ECO:0000259" key="2">
    <source>
        <dbReference type="Pfam" id="PF03781"/>
    </source>
</evidence>
<feature type="domain" description="Sulfatase-modifying factor enzyme-like" evidence="2">
    <location>
        <begin position="32"/>
        <end position="307"/>
    </location>
</feature>
<sequence>MNKTILQTSSSIVAISIAGLAHAAGGPIEPIMQTLPGGNFTMGSDQPVQNGPKGEVRQLKSIGPAHQVTVKAFRIGKYEVTAHEFRRFAESSGYQAPKVCNQMASKEWFDELPGNWAGNKHTSGEFEPVTCLGWSGAQAYVAWLAQQTGKKYRLPTEAEWEYAARAGSNTPYYWGDDIGRTQSCAYANVADQSAEAAIKRDYDGLESKNHIGVVPCDDGAGYASVVGMYKPNAFGLYDMIGNINEYTADCQNPTHEGAPTDGRARLDGDCSKRVLKGGSWHWPLFTSAQRGSRGPDLIGALEGFRVVEELSDEAQAKAGQQLSPATAAFERALADAQKQALAKRKP</sequence>
<evidence type="ECO:0000313" key="4">
    <source>
        <dbReference type="Proteomes" id="UP001209701"/>
    </source>
</evidence>
<feature type="chain" id="PRO_5047136514" evidence="1">
    <location>
        <begin position="24"/>
        <end position="346"/>
    </location>
</feature>